<dbReference type="EMBL" id="CP000157">
    <property type="protein sequence ID" value="ABC63379.1"/>
    <property type="molecule type" value="Genomic_DNA"/>
</dbReference>
<name>Q2NAB2_ERYLH</name>
<dbReference type="eggNOG" id="COG4446">
    <property type="taxonomic scope" value="Bacteria"/>
</dbReference>
<reference evidence="3" key="1">
    <citation type="journal article" date="2009" name="J. Bacteriol.">
        <title>Complete genome sequence of Erythrobacter litoralis HTCC2594.</title>
        <authorList>
            <person name="Oh H.M."/>
            <person name="Giovannoni S.J."/>
            <person name="Ferriera S."/>
            <person name="Johnson J."/>
            <person name="Cho J.C."/>
        </authorList>
    </citation>
    <scope>NUCLEOTIDE SEQUENCE [LARGE SCALE GENOMIC DNA]</scope>
    <source>
        <strain evidence="3">HTCC2594</strain>
    </source>
</reference>
<dbReference type="AlphaFoldDB" id="Q2NAB2"/>
<keyword evidence="3" id="KW-1185">Reference proteome</keyword>
<keyword evidence="1" id="KW-1133">Transmembrane helix</keyword>
<proteinExistence type="predicted"/>
<evidence type="ECO:0000313" key="2">
    <source>
        <dbReference type="EMBL" id="ABC63379.1"/>
    </source>
</evidence>
<dbReference type="HOGENOM" id="CLU_068029_1_0_5"/>
<protein>
    <recommendedName>
        <fullName evidence="4">DUF1499 domain-containing protein</fullName>
    </recommendedName>
</protein>
<feature type="transmembrane region" description="Helical" evidence="1">
    <location>
        <begin position="74"/>
        <end position="95"/>
    </location>
</feature>
<evidence type="ECO:0008006" key="4">
    <source>
        <dbReference type="Google" id="ProtNLM"/>
    </source>
</evidence>
<dbReference type="InterPro" id="IPR010865">
    <property type="entry name" value="DUF1499"/>
</dbReference>
<dbReference type="OrthoDB" id="1523552at2"/>
<evidence type="ECO:0000256" key="1">
    <source>
        <dbReference type="SAM" id="Phobius"/>
    </source>
</evidence>
<dbReference type="Pfam" id="PF07386">
    <property type="entry name" value="DUF1499"/>
    <property type="match status" value="1"/>
</dbReference>
<accession>Q2NAB2</accession>
<sequence>MTDSPWTRRISGLAFWLAIAAVAVALIGTTLARYDVIGKLPGFMSFVYMAMAGGGIAVLALIALVMNWRAGWPAAGKAVTALVIGVAAFGALSLLRSTAADYPFIHDVTTDLDNPPEFAELIVPEDNLRGTEGVEDWKAQHREGYPDIDGILVAMSPAEVVAKAAELAEERGWTIAATAPEKGRFEAVAYASWIKFEDIVVLRAVPADGGRTRVDMRSVSRVGQSDLGENAKRIREFLAALQTG</sequence>
<dbReference type="Proteomes" id="UP000008808">
    <property type="component" value="Chromosome"/>
</dbReference>
<feature type="transmembrane region" description="Helical" evidence="1">
    <location>
        <begin position="46"/>
        <end position="68"/>
    </location>
</feature>
<keyword evidence="1" id="KW-0812">Transmembrane</keyword>
<organism evidence="2 3">
    <name type="scientific">Erythrobacter litoralis (strain HTCC2594)</name>
    <dbReference type="NCBI Taxonomy" id="314225"/>
    <lineage>
        <taxon>Bacteria</taxon>
        <taxon>Pseudomonadati</taxon>
        <taxon>Pseudomonadota</taxon>
        <taxon>Alphaproteobacteria</taxon>
        <taxon>Sphingomonadales</taxon>
        <taxon>Erythrobacteraceae</taxon>
        <taxon>Erythrobacter/Porphyrobacter group</taxon>
        <taxon>Erythrobacter</taxon>
    </lineage>
</organism>
<evidence type="ECO:0000313" key="3">
    <source>
        <dbReference type="Proteomes" id="UP000008808"/>
    </source>
</evidence>
<dbReference type="STRING" id="314225.ELI_06435"/>
<keyword evidence="1" id="KW-0472">Membrane</keyword>
<feature type="transmembrane region" description="Helical" evidence="1">
    <location>
        <begin position="13"/>
        <end position="34"/>
    </location>
</feature>
<dbReference type="KEGG" id="eli:ELI_06435"/>
<dbReference type="RefSeq" id="WP_011414215.1">
    <property type="nucleotide sequence ID" value="NC_007722.1"/>
</dbReference>
<gene>
    <name evidence="2" type="ordered locus">ELI_06435</name>
</gene>